<sequence length="163" mass="17877">MRNTHILQRMIEGVDRPVADPLDGGMDAVAENHAAETDLRGLVGQLLQLTMSHKLILFRYVDVVFLKYLKQFPGGQFPSGPVAFRFDESAELGVHGLGQRVTEGVLHDKGGSALARLGIDTDDGLILAADVGRVDRQVRYFPIFGARFLHILNALIDGVLMRA</sequence>
<accession>A0A645IKU6</accession>
<name>A0A645IKU6_9ZZZZ</name>
<organism evidence="1">
    <name type="scientific">bioreactor metagenome</name>
    <dbReference type="NCBI Taxonomy" id="1076179"/>
    <lineage>
        <taxon>unclassified sequences</taxon>
        <taxon>metagenomes</taxon>
        <taxon>ecological metagenomes</taxon>
    </lineage>
</organism>
<dbReference type="EMBL" id="VSSQ01116964">
    <property type="protein sequence ID" value="MPN51646.1"/>
    <property type="molecule type" value="Genomic_DNA"/>
</dbReference>
<gene>
    <name evidence="1" type="ORF">SDC9_199295</name>
</gene>
<evidence type="ECO:0000313" key="1">
    <source>
        <dbReference type="EMBL" id="MPN51646.1"/>
    </source>
</evidence>
<dbReference type="AlphaFoldDB" id="A0A645IKU6"/>
<protein>
    <submittedName>
        <fullName evidence="1">Uncharacterized protein</fullName>
    </submittedName>
</protein>
<proteinExistence type="predicted"/>
<comment type="caution">
    <text evidence="1">The sequence shown here is derived from an EMBL/GenBank/DDBJ whole genome shotgun (WGS) entry which is preliminary data.</text>
</comment>
<reference evidence="1" key="1">
    <citation type="submission" date="2019-08" db="EMBL/GenBank/DDBJ databases">
        <authorList>
            <person name="Kucharzyk K."/>
            <person name="Murdoch R.W."/>
            <person name="Higgins S."/>
            <person name="Loffler F."/>
        </authorList>
    </citation>
    <scope>NUCLEOTIDE SEQUENCE</scope>
</reference>